<dbReference type="EMBL" id="PYAX01000004">
    <property type="protein sequence ID" value="PSL56078.1"/>
    <property type="molecule type" value="Genomic_DNA"/>
</dbReference>
<dbReference type="Proteomes" id="UP000241118">
    <property type="component" value="Unassembled WGS sequence"/>
</dbReference>
<proteinExistence type="predicted"/>
<organism evidence="1 2">
    <name type="scientific">Saccharothrix carnea</name>
    <dbReference type="NCBI Taxonomy" id="1280637"/>
    <lineage>
        <taxon>Bacteria</taxon>
        <taxon>Bacillati</taxon>
        <taxon>Actinomycetota</taxon>
        <taxon>Actinomycetes</taxon>
        <taxon>Pseudonocardiales</taxon>
        <taxon>Pseudonocardiaceae</taxon>
        <taxon>Saccharothrix</taxon>
    </lineage>
</organism>
<name>A0A2P8IC80_SACCR</name>
<dbReference type="AlphaFoldDB" id="A0A2P8IC80"/>
<protein>
    <recommendedName>
        <fullName evidence="3">Methyltransferase family protein</fullName>
    </recommendedName>
</protein>
<reference evidence="1 2" key="1">
    <citation type="submission" date="2018-03" db="EMBL/GenBank/DDBJ databases">
        <title>Genomic Encyclopedia of Type Strains, Phase III (KMG-III): the genomes of soil and plant-associated and newly described type strains.</title>
        <authorList>
            <person name="Whitman W."/>
        </authorList>
    </citation>
    <scope>NUCLEOTIDE SEQUENCE [LARGE SCALE GENOMIC DNA]</scope>
    <source>
        <strain evidence="1 2">CGMCC 4.7097</strain>
    </source>
</reference>
<keyword evidence="2" id="KW-1185">Reference proteome</keyword>
<sequence length="263" mass="28999">MSHLFEEHIGQHQAVAVENQPESAFYARSSGSATIMTLANFPDDVLPLLQMESLATVEAMPYLGCDTLVELGCYDGRSLEVARHLGVRYLGVDLDARAVATLAARIDREGMADRARTLVDDLFNHHRWDPDVVGERPLYLLPFNLLGNFRHPLRLLRSLAGVPGTAVISVFGEGLEATKVRHAYYTRCGVRGLEFELTGDGGVLFTGSDGFYSRSFSEARFRALLRECGLTVVRMRGNSLGYAATVLLGDAPSDARRRSEVRH</sequence>
<dbReference type="SUPFAM" id="SSF53335">
    <property type="entry name" value="S-adenosyl-L-methionine-dependent methyltransferases"/>
    <property type="match status" value="1"/>
</dbReference>
<comment type="caution">
    <text evidence="1">The sequence shown here is derived from an EMBL/GenBank/DDBJ whole genome shotgun (WGS) entry which is preliminary data.</text>
</comment>
<dbReference type="Gene3D" id="3.40.50.150">
    <property type="entry name" value="Vaccinia Virus protein VP39"/>
    <property type="match status" value="1"/>
</dbReference>
<accession>A0A2P8IC80</accession>
<evidence type="ECO:0000313" key="1">
    <source>
        <dbReference type="EMBL" id="PSL56078.1"/>
    </source>
</evidence>
<dbReference type="OrthoDB" id="4222224at2"/>
<dbReference type="RefSeq" id="WP_106615757.1">
    <property type="nucleotide sequence ID" value="NZ_PYAX01000004.1"/>
</dbReference>
<evidence type="ECO:0000313" key="2">
    <source>
        <dbReference type="Proteomes" id="UP000241118"/>
    </source>
</evidence>
<evidence type="ECO:0008006" key="3">
    <source>
        <dbReference type="Google" id="ProtNLM"/>
    </source>
</evidence>
<dbReference type="InterPro" id="IPR029063">
    <property type="entry name" value="SAM-dependent_MTases_sf"/>
</dbReference>
<gene>
    <name evidence="1" type="ORF">B0I31_104369</name>
</gene>